<feature type="compositionally biased region" description="Polar residues" evidence="1">
    <location>
        <begin position="449"/>
        <end position="463"/>
    </location>
</feature>
<evidence type="ECO:0000256" key="1">
    <source>
        <dbReference type="SAM" id="MobiDB-lite"/>
    </source>
</evidence>
<proteinExistence type="predicted"/>
<feature type="compositionally biased region" description="Basic and acidic residues" evidence="1">
    <location>
        <begin position="465"/>
        <end position="479"/>
    </location>
</feature>
<name>A0ABQ9IGX9_9NEOP</name>
<sequence length="506" mass="55457">MLLTSSNLEAGLSLGNLTTGGPSRVDQDDVMVLRVRHVPRDASTAFTHTNMPYIFALRCCYMLLLCIVRASEAVCQGQSFNLEVRGDLQRRVTVVINLPGLVPPSVIDNIECLGLWSQESSGHCCRFSRCNSGYGEVSGSGLRDNTQAATGLRADSRRGIVWSAISCVPNVLRPTNLVTIPFSPPLNGYIRARLEFRRASGDSLSMFGITGQDVGPQRLFLLEFPQGQAPSHCHFDGDKERRTHVIARGFGRLLTARSCEPMKMIELSVQQRRNERTGKRDISEKTRLRAASSGMIPTCENPGGAGQRFEREGGTLMAGSCAKTSRSWRDQHVPRLEGITVARQFRTRCAPPQRPCAGAFFWSPSARTRLPSRPKLGAVVEDMRGGGGADVVDRPPASHPGRPGSTPRGAAPGRCHWSASLKLRELFYNSSLQYSTVSEAQVIATPSVSTSNKAPCSQANAAPTTKDRIKARAGRRRDPGLCSRREWKGGGRQSNCGNCFWDRYHW</sequence>
<feature type="region of interest" description="Disordered" evidence="1">
    <location>
        <begin position="384"/>
        <end position="413"/>
    </location>
</feature>
<keyword evidence="3" id="KW-1185">Reference proteome</keyword>
<protein>
    <submittedName>
        <fullName evidence="2">Uncharacterized protein</fullName>
    </submittedName>
</protein>
<organism evidence="2 3">
    <name type="scientific">Dryococelus australis</name>
    <dbReference type="NCBI Taxonomy" id="614101"/>
    <lineage>
        <taxon>Eukaryota</taxon>
        <taxon>Metazoa</taxon>
        <taxon>Ecdysozoa</taxon>
        <taxon>Arthropoda</taxon>
        <taxon>Hexapoda</taxon>
        <taxon>Insecta</taxon>
        <taxon>Pterygota</taxon>
        <taxon>Neoptera</taxon>
        <taxon>Polyneoptera</taxon>
        <taxon>Phasmatodea</taxon>
        <taxon>Verophasmatodea</taxon>
        <taxon>Anareolatae</taxon>
        <taxon>Phasmatidae</taxon>
        <taxon>Eurycanthinae</taxon>
        <taxon>Dryococelus</taxon>
    </lineage>
</organism>
<evidence type="ECO:0000313" key="2">
    <source>
        <dbReference type="EMBL" id="KAJ8895611.1"/>
    </source>
</evidence>
<accession>A0ABQ9IGX9</accession>
<reference evidence="2 3" key="1">
    <citation type="submission" date="2023-02" db="EMBL/GenBank/DDBJ databases">
        <title>LHISI_Scaffold_Assembly.</title>
        <authorList>
            <person name="Stuart O.P."/>
            <person name="Cleave R."/>
            <person name="Magrath M.J.L."/>
            <person name="Mikheyev A.S."/>
        </authorList>
    </citation>
    <scope>NUCLEOTIDE SEQUENCE [LARGE SCALE GENOMIC DNA]</scope>
    <source>
        <strain evidence="2">Daus_M_001</strain>
        <tissue evidence="2">Leg muscle</tissue>
    </source>
</reference>
<dbReference type="EMBL" id="JARBHB010000001">
    <property type="protein sequence ID" value="KAJ8895611.1"/>
    <property type="molecule type" value="Genomic_DNA"/>
</dbReference>
<gene>
    <name evidence="2" type="ORF">PR048_000947</name>
</gene>
<feature type="region of interest" description="Disordered" evidence="1">
    <location>
        <begin position="449"/>
        <end position="479"/>
    </location>
</feature>
<comment type="caution">
    <text evidence="2">The sequence shown here is derived from an EMBL/GenBank/DDBJ whole genome shotgun (WGS) entry which is preliminary data.</text>
</comment>
<dbReference type="Proteomes" id="UP001159363">
    <property type="component" value="Chromosome 1"/>
</dbReference>
<evidence type="ECO:0000313" key="3">
    <source>
        <dbReference type="Proteomes" id="UP001159363"/>
    </source>
</evidence>